<sequence>MSGGSVGGFVVLRLRAHWLLVSAALLTVLLTTSVLAALAGFTGSVGDAGVRRALRSTSAADTTLLISGDLPYPARAHADATVRGYARQAFPGLPVAVRSSAVSDAYGLPAVPGAAPGADPDLTTLADLDHSRLVLLKGSWPTAPVPGQPVPVALPAAAQTRLPAVGGLLALKDRFTGHTLTVRLVGVYRARSTADPYWQLDPLGGKGSSQVGFTSYGPLLADPAVFSAGAVAEKTVYWQTVADFSTVTASRADALAGTVSATLAAASRDSSLGEQANATSGLPQLVPALDRALVVARSSLLVGALQLVLLALFAILLAARLIADAHESEDALLNARGATGRRLTTLACAEGALLVLPSLVAAPLLAGPLVRLLSRQGPMASAGVRLGALPVLPTVLTAAVAALGCLAALLTPYFRRRRTPVAGNSARTRRRVPPGLLKAGGDVVLLVLAAVAYWQLRHYSATGSGLLATGSGGTLGIDPVLVTAPALTLCAGAVLAMRLLPVVAGIGDRFASRSSGLPGALAGWQLARRPQQGAAPTVMLLVLAVAMGTLAVGQDSTIQRSQTDQAAFETGADLRVTGSSGQAFGQNAGLAGVPGVGTAVGVARGSLALPQGRTGELLALDTRAERTLLPLRSDLSSAPVGKLLAPLAVPSPPSGDPGAGLTVPGRPHELDLDVGATAAGGSFPGEDTLFVTVTDRHGLPYQLRPLTVPVDGRTHTLRIDLDDAADAPLGAPSYPLTISGFGVSFPVPQLPSSVPAPRQAFVVHAVRADGAEVGVPAGMQWQAQPASGAQSASGAQHDAGATLLGVSAAASAPVTLGFSSVDTNTQDIQQEDELLLTPVQSRSAGPVPAVVTDGFLTATGARVGQTVTFGQDAPVLKITAAVRELPTTGPGGSAPGATDSPASSPDYGGAMLVDLAAYDAWLVADGQPAQQPTEWWIGVAPHAPGGSAAVAAALRARPDVQSVLVQDEVLGGLRGNPLAAGTRAALLCSAVIAALLAAVGFGVGAAGSVRRRANEAGVLRALGAGRRDLARSTAVELGVPLLLGVLMGLLMGALLTRMLIPLIVLTTAATRPDPPVLVQLPLGQVALFVAATAAVPLLVTLLAGRGGGDSAQRLRTLEDL</sequence>
<keyword evidence="3 8" id="KW-0812">Transmembrane</keyword>
<dbReference type="RefSeq" id="WP_380533895.1">
    <property type="nucleotide sequence ID" value="NZ_JBHFAB010000004.1"/>
</dbReference>
<feature type="region of interest" description="Disordered" evidence="7">
    <location>
        <begin position="648"/>
        <end position="667"/>
    </location>
</feature>
<protein>
    <submittedName>
        <fullName evidence="10">FtsX-like permease family protein</fullName>
    </submittedName>
</protein>
<feature type="transmembrane region" description="Helical" evidence="8">
    <location>
        <begin position="386"/>
        <end position="414"/>
    </location>
</feature>
<feature type="region of interest" description="Disordered" evidence="7">
    <location>
        <begin position="886"/>
        <end position="905"/>
    </location>
</feature>
<evidence type="ECO:0000259" key="9">
    <source>
        <dbReference type="Pfam" id="PF02687"/>
    </source>
</evidence>
<dbReference type="Proteomes" id="UP001592531">
    <property type="component" value="Unassembled WGS sequence"/>
</dbReference>
<name>A0ABV6VSK5_9ACTN</name>
<feature type="transmembrane region" description="Helical" evidence="8">
    <location>
        <begin position="1041"/>
        <end position="1065"/>
    </location>
</feature>
<comment type="similarity">
    <text evidence="6">Belongs to the ABC-4 integral membrane protein family.</text>
</comment>
<keyword evidence="11" id="KW-1185">Reference proteome</keyword>
<feature type="transmembrane region" description="Helical" evidence="8">
    <location>
        <begin position="300"/>
        <end position="322"/>
    </location>
</feature>
<evidence type="ECO:0000313" key="10">
    <source>
        <dbReference type="EMBL" id="MFC1416571.1"/>
    </source>
</evidence>
<feature type="transmembrane region" description="Helical" evidence="8">
    <location>
        <begin position="476"/>
        <end position="500"/>
    </location>
</feature>
<accession>A0ABV6VSK5</accession>
<feature type="transmembrane region" description="Helical" evidence="8">
    <location>
        <begin position="534"/>
        <end position="553"/>
    </location>
</feature>
<evidence type="ECO:0000256" key="4">
    <source>
        <dbReference type="ARBA" id="ARBA00022989"/>
    </source>
</evidence>
<organism evidence="10 11">
    <name type="scientific">Streptacidiphilus cavernicola</name>
    <dbReference type="NCBI Taxonomy" id="3342716"/>
    <lineage>
        <taxon>Bacteria</taxon>
        <taxon>Bacillati</taxon>
        <taxon>Actinomycetota</taxon>
        <taxon>Actinomycetes</taxon>
        <taxon>Kitasatosporales</taxon>
        <taxon>Streptomycetaceae</taxon>
        <taxon>Streptacidiphilus</taxon>
    </lineage>
</organism>
<comment type="caution">
    <text evidence="10">The sequence shown here is derived from an EMBL/GenBank/DDBJ whole genome shotgun (WGS) entry which is preliminary data.</text>
</comment>
<evidence type="ECO:0000256" key="6">
    <source>
        <dbReference type="ARBA" id="ARBA00038076"/>
    </source>
</evidence>
<proteinExistence type="inferred from homology"/>
<feature type="transmembrane region" description="Helical" evidence="8">
    <location>
        <begin position="984"/>
        <end position="1006"/>
    </location>
</feature>
<dbReference type="InterPro" id="IPR003838">
    <property type="entry name" value="ABC3_permease_C"/>
</dbReference>
<keyword evidence="5 8" id="KW-0472">Membrane</keyword>
<keyword evidence="2" id="KW-1003">Cell membrane</keyword>
<evidence type="ECO:0000256" key="1">
    <source>
        <dbReference type="ARBA" id="ARBA00004651"/>
    </source>
</evidence>
<feature type="transmembrane region" description="Helical" evidence="8">
    <location>
        <begin position="435"/>
        <end position="456"/>
    </location>
</feature>
<feature type="transmembrane region" description="Helical" evidence="8">
    <location>
        <begin position="1085"/>
        <end position="1104"/>
    </location>
</feature>
<dbReference type="PANTHER" id="PTHR30572">
    <property type="entry name" value="MEMBRANE COMPONENT OF TRANSPORTER-RELATED"/>
    <property type="match status" value="1"/>
</dbReference>
<keyword evidence="4 8" id="KW-1133">Transmembrane helix</keyword>
<dbReference type="PANTHER" id="PTHR30572:SF4">
    <property type="entry name" value="ABC TRANSPORTER PERMEASE YTRF"/>
    <property type="match status" value="1"/>
</dbReference>
<evidence type="ECO:0000256" key="8">
    <source>
        <dbReference type="SAM" id="Phobius"/>
    </source>
</evidence>
<feature type="domain" description="ABC3 transporter permease C-terminal" evidence="9">
    <location>
        <begin position="990"/>
        <end position="1094"/>
    </location>
</feature>
<reference evidence="10 11" key="1">
    <citation type="submission" date="2024-09" db="EMBL/GenBank/DDBJ databases">
        <authorList>
            <person name="Lee S.D."/>
        </authorList>
    </citation>
    <scope>NUCLEOTIDE SEQUENCE [LARGE SCALE GENOMIC DNA]</scope>
    <source>
        <strain evidence="10 11">N8-3</strain>
    </source>
</reference>
<dbReference type="InterPro" id="IPR050250">
    <property type="entry name" value="Macrolide_Exporter_MacB"/>
</dbReference>
<comment type="subcellular location">
    <subcellularLocation>
        <location evidence="1">Cell membrane</location>
        <topology evidence="1">Multi-pass membrane protein</topology>
    </subcellularLocation>
</comment>
<evidence type="ECO:0000313" key="11">
    <source>
        <dbReference type="Proteomes" id="UP001592531"/>
    </source>
</evidence>
<feature type="compositionally biased region" description="Low complexity" evidence="7">
    <location>
        <begin position="895"/>
        <end position="905"/>
    </location>
</feature>
<gene>
    <name evidence="10" type="ORF">ACEZDE_07945</name>
</gene>
<dbReference type="Pfam" id="PF02687">
    <property type="entry name" value="FtsX"/>
    <property type="match status" value="1"/>
</dbReference>
<evidence type="ECO:0000256" key="2">
    <source>
        <dbReference type="ARBA" id="ARBA00022475"/>
    </source>
</evidence>
<dbReference type="EMBL" id="JBHFAB010000004">
    <property type="protein sequence ID" value="MFC1416571.1"/>
    <property type="molecule type" value="Genomic_DNA"/>
</dbReference>
<evidence type="ECO:0000256" key="5">
    <source>
        <dbReference type="ARBA" id="ARBA00023136"/>
    </source>
</evidence>
<evidence type="ECO:0000256" key="3">
    <source>
        <dbReference type="ARBA" id="ARBA00022692"/>
    </source>
</evidence>
<evidence type="ECO:0000256" key="7">
    <source>
        <dbReference type="SAM" id="MobiDB-lite"/>
    </source>
</evidence>